<protein>
    <submittedName>
        <fullName evidence="2">G443 protein</fullName>
    </submittedName>
</protein>
<dbReference type="InterPro" id="IPR014719">
    <property type="entry name" value="Ribosomal_bL12_C/ClpS-like"/>
</dbReference>
<evidence type="ECO:0000313" key="2">
    <source>
        <dbReference type="EMBL" id="CAL5218729.1"/>
    </source>
</evidence>
<dbReference type="SUPFAM" id="SSF54736">
    <property type="entry name" value="ClpS-like"/>
    <property type="match status" value="1"/>
</dbReference>
<dbReference type="InterPro" id="IPR022935">
    <property type="entry name" value="ClpS"/>
</dbReference>
<proteinExistence type="predicted"/>
<accession>A0ABP1FHQ5</accession>
<dbReference type="EMBL" id="CAXHTA020000001">
    <property type="protein sequence ID" value="CAL5218729.1"/>
    <property type="molecule type" value="Genomic_DNA"/>
</dbReference>
<reference evidence="2 3" key="1">
    <citation type="submission" date="2024-06" db="EMBL/GenBank/DDBJ databases">
        <authorList>
            <person name="Kraege A."/>
            <person name="Thomma B."/>
        </authorList>
    </citation>
    <scope>NUCLEOTIDE SEQUENCE [LARGE SCALE GENOMIC DNA]</scope>
</reference>
<dbReference type="PANTHER" id="PTHR33473:SF17">
    <property type="entry name" value="ATP-DEPENDENT CLP PROTEASE ADAPTER PROTEIN CLPS1, CHLOROPLASTIC"/>
    <property type="match status" value="1"/>
</dbReference>
<sequence length="164" mass="17705">MSLLRAVPCSGFALKEACQFGSNSPPNGGLRCCRRERLGRWRESQIFAAGPGGGVLDRPTTKGLPGIDLGKSTTKQRPRSYRVMLHNDDFNRREYVVKVLLKVLDNFTMEDAINCMQEAHTNGVACLVSCPQEDAEKYCEGLRGNGLISSIEPAGGSGSGPEAS</sequence>
<keyword evidence="3" id="KW-1185">Reference proteome</keyword>
<gene>
    <name evidence="2" type="primary">g443</name>
    <name evidence="2" type="ORF">VP750_LOCUS388</name>
</gene>
<dbReference type="Gene3D" id="3.30.1390.10">
    <property type="match status" value="1"/>
</dbReference>
<dbReference type="InterPro" id="IPR003769">
    <property type="entry name" value="ClpS_core"/>
</dbReference>
<evidence type="ECO:0000259" key="1">
    <source>
        <dbReference type="Pfam" id="PF02617"/>
    </source>
</evidence>
<dbReference type="Pfam" id="PF02617">
    <property type="entry name" value="ClpS"/>
    <property type="match status" value="1"/>
</dbReference>
<dbReference type="PANTHER" id="PTHR33473">
    <property type="entry name" value="ATP-DEPENDENT CLP PROTEASE ADAPTER PROTEIN CLPS1, CHLOROPLASTIC"/>
    <property type="match status" value="1"/>
</dbReference>
<name>A0ABP1FHQ5_9CHLO</name>
<feature type="domain" description="Adaptor protein ClpS core" evidence="1">
    <location>
        <begin position="77"/>
        <end position="143"/>
    </location>
</feature>
<dbReference type="Proteomes" id="UP001497392">
    <property type="component" value="Unassembled WGS sequence"/>
</dbReference>
<evidence type="ECO:0000313" key="3">
    <source>
        <dbReference type="Proteomes" id="UP001497392"/>
    </source>
</evidence>
<comment type="caution">
    <text evidence="2">The sequence shown here is derived from an EMBL/GenBank/DDBJ whole genome shotgun (WGS) entry which is preliminary data.</text>
</comment>
<organism evidence="2 3">
    <name type="scientific">Coccomyxa viridis</name>
    <dbReference type="NCBI Taxonomy" id="1274662"/>
    <lineage>
        <taxon>Eukaryota</taxon>
        <taxon>Viridiplantae</taxon>
        <taxon>Chlorophyta</taxon>
        <taxon>core chlorophytes</taxon>
        <taxon>Trebouxiophyceae</taxon>
        <taxon>Trebouxiophyceae incertae sedis</taxon>
        <taxon>Coccomyxaceae</taxon>
        <taxon>Coccomyxa</taxon>
    </lineage>
</organism>